<organism evidence="6 7">
    <name type="scientific">Eremococcus coleocola ACS-139-V-Col8</name>
    <dbReference type="NCBI Taxonomy" id="908337"/>
    <lineage>
        <taxon>Bacteria</taxon>
        <taxon>Bacillati</taxon>
        <taxon>Bacillota</taxon>
        <taxon>Bacilli</taxon>
        <taxon>Lactobacillales</taxon>
        <taxon>Aerococcaceae</taxon>
        <taxon>Eremococcus</taxon>
    </lineage>
</organism>
<dbReference type="AlphaFoldDB" id="E4KR81"/>
<keyword evidence="2" id="KW-0813">Transport</keyword>
<dbReference type="GO" id="GO:0005524">
    <property type="term" value="F:ATP binding"/>
    <property type="evidence" value="ECO:0007669"/>
    <property type="project" value="UniProtKB-KW"/>
</dbReference>
<keyword evidence="4 6" id="KW-0067">ATP-binding</keyword>
<dbReference type="SUPFAM" id="SSF52540">
    <property type="entry name" value="P-loop containing nucleoside triphosphate hydrolases"/>
    <property type="match status" value="1"/>
</dbReference>
<evidence type="ECO:0000256" key="2">
    <source>
        <dbReference type="ARBA" id="ARBA00022448"/>
    </source>
</evidence>
<keyword evidence="7" id="KW-1185">Reference proteome</keyword>
<dbReference type="RefSeq" id="WP_006419062.1">
    <property type="nucleotide sequence ID" value="NZ_AENN01000018.1"/>
</dbReference>
<dbReference type="InterPro" id="IPR003593">
    <property type="entry name" value="AAA+_ATPase"/>
</dbReference>
<dbReference type="InterPro" id="IPR027417">
    <property type="entry name" value="P-loop_NTPase"/>
</dbReference>
<comment type="similarity">
    <text evidence="1">Belongs to the ABC transporter superfamily.</text>
</comment>
<dbReference type="PANTHER" id="PTHR43335:SF8">
    <property type="entry name" value="ABC TRANSPORTER, ATP-BINDING PROTEIN"/>
    <property type="match status" value="1"/>
</dbReference>
<dbReference type="GO" id="GO:0016887">
    <property type="term" value="F:ATP hydrolysis activity"/>
    <property type="evidence" value="ECO:0007669"/>
    <property type="project" value="InterPro"/>
</dbReference>
<dbReference type="EMBL" id="AENN01000018">
    <property type="protein sequence ID" value="EFR30539.1"/>
    <property type="molecule type" value="Genomic_DNA"/>
</dbReference>
<dbReference type="PANTHER" id="PTHR43335">
    <property type="entry name" value="ABC TRANSPORTER, ATP-BINDING PROTEIN"/>
    <property type="match status" value="1"/>
</dbReference>
<dbReference type="PROSITE" id="PS00211">
    <property type="entry name" value="ABC_TRANSPORTER_1"/>
    <property type="match status" value="1"/>
</dbReference>
<dbReference type="eggNOG" id="COG1131">
    <property type="taxonomic scope" value="Bacteria"/>
</dbReference>
<dbReference type="SMART" id="SM00382">
    <property type="entry name" value="AAA"/>
    <property type="match status" value="1"/>
</dbReference>
<dbReference type="OrthoDB" id="9804819at2"/>
<sequence length="307" mass="34851">MEKVIEIKDLNKRYKDKLVLKNLSMTLYQGDIYGLIGKNGAGKTTLLKIITRLISDSGGIISLFGSQNTAQWSKALKRTGSVIETPVAYDQLTAEENLRYYAILRGMVDQEKVIAETLKYVNLYHARNQKFKTFSLGMKQKLGIAIAMLSKPDLLILDEPINGLDPLAIVEFRQLIRRLNQEFGISIIISSHILSELYQVATRFGFLNEGQLVREISKTDFDHLSEDFIILESNQIQAASQLIKDKLDLTFKVVNDHQLHIFGKTHHVHEIIVLLLNAGIQIDGIHYSRHNLEDYFTQLVQEKGAQA</sequence>
<dbReference type="Gene3D" id="3.40.50.300">
    <property type="entry name" value="P-loop containing nucleotide triphosphate hydrolases"/>
    <property type="match status" value="1"/>
</dbReference>
<reference evidence="6 7" key="1">
    <citation type="submission" date="2010-10" db="EMBL/GenBank/DDBJ databases">
        <authorList>
            <person name="Durkin A.S."/>
            <person name="Madupu R."/>
            <person name="Torralba M."/>
            <person name="Gillis M."/>
            <person name="Methe B."/>
            <person name="Sutton G."/>
            <person name="Nelson K.E."/>
        </authorList>
    </citation>
    <scope>NUCLEOTIDE SEQUENCE [LARGE SCALE GENOMIC DNA]</scope>
    <source>
        <strain evidence="6 7">ACS-139-V-Col8</strain>
    </source>
</reference>
<keyword evidence="3" id="KW-0547">Nucleotide-binding</keyword>
<accession>E4KR81</accession>
<dbReference type="PROSITE" id="PS50893">
    <property type="entry name" value="ABC_TRANSPORTER_2"/>
    <property type="match status" value="1"/>
</dbReference>
<dbReference type="Pfam" id="PF00005">
    <property type="entry name" value="ABC_tran"/>
    <property type="match status" value="1"/>
</dbReference>
<comment type="caution">
    <text evidence="6">The sequence shown here is derived from an EMBL/GenBank/DDBJ whole genome shotgun (WGS) entry which is preliminary data.</text>
</comment>
<feature type="domain" description="ABC transporter" evidence="5">
    <location>
        <begin position="5"/>
        <end position="234"/>
    </location>
</feature>
<dbReference type="InterPro" id="IPR017871">
    <property type="entry name" value="ABC_transporter-like_CS"/>
</dbReference>
<proteinExistence type="inferred from homology"/>
<dbReference type="STRING" id="908337.HMPREF9257_0380"/>
<evidence type="ECO:0000256" key="1">
    <source>
        <dbReference type="ARBA" id="ARBA00005417"/>
    </source>
</evidence>
<protein>
    <submittedName>
        <fullName evidence="6">ABC transporter, ATP-binding protein</fullName>
    </submittedName>
</protein>
<evidence type="ECO:0000256" key="3">
    <source>
        <dbReference type="ARBA" id="ARBA00022741"/>
    </source>
</evidence>
<gene>
    <name evidence="6" type="ORF">HMPREF9257_0380</name>
</gene>
<dbReference type="InterPro" id="IPR003439">
    <property type="entry name" value="ABC_transporter-like_ATP-bd"/>
</dbReference>
<dbReference type="Proteomes" id="UP000005990">
    <property type="component" value="Unassembled WGS sequence"/>
</dbReference>
<evidence type="ECO:0000313" key="6">
    <source>
        <dbReference type="EMBL" id="EFR30539.1"/>
    </source>
</evidence>
<name>E4KR81_9LACT</name>
<evidence type="ECO:0000313" key="7">
    <source>
        <dbReference type="Proteomes" id="UP000005990"/>
    </source>
</evidence>
<evidence type="ECO:0000259" key="5">
    <source>
        <dbReference type="PROSITE" id="PS50893"/>
    </source>
</evidence>
<evidence type="ECO:0000256" key="4">
    <source>
        <dbReference type="ARBA" id="ARBA00022840"/>
    </source>
</evidence>